<dbReference type="Pfam" id="PF09864">
    <property type="entry name" value="MliC"/>
    <property type="match status" value="1"/>
</dbReference>
<dbReference type="InterPro" id="IPR036328">
    <property type="entry name" value="MliC_sf"/>
</dbReference>
<dbReference type="EMBL" id="MHRF01000007">
    <property type="protein sequence ID" value="OHA18266.1"/>
    <property type="molecule type" value="Genomic_DNA"/>
</dbReference>
<evidence type="ECO:0000256" key="1">
    <source>
        <dbReference type="ARBA" id="ARBA00022729"/>
    </source>
</evidence>
<sequence length="118" mass="12940">MKLKILITILIFVAIVFGYVYFSNQTTTLTDTDFSDSVEYVCAEGKTLGAAFADGITRVSLSDKRVFTLEQVSTDDESGTKFANDGDQIVFWVKDDSAFLEEVGATTYAGCRVSTPSY</sequence>
<evidence type="ECO:0000256" key="2">
    <source>
        <dbReference type="ARBA" id="ARBA00023136"/>
    </source>
</evidence>
<dbReference type="Proteomes" id="UP000178873">
    <property type="component" value="Unassembled WGS sequence"/>
</dbReference>
<accession>A0A1G2M2Y5</accession>
<dbReference type="Gene3D" id="2.40.128.200">
    <property type="match status" value="1"/>
</dbReference>
<comment type="caution">
    <text evidence="6">The sequence shown here is derived from an EMBL/GenBank/DDBJ whole genome shotgun (WGS) entry which is preliminary data.</text>
</comment>
<keyword evidence="3" id="KW-0564">Palmitate</keyword>
<protein>
    <recommendedName>
        <fullName evidence="5">C-type lysozyme inhibitor domain-containing protein</fullName>
    </recommendedName>
</protein>
<evidence type="ECO:0000259" key="5">
    <source>
        <dbReference type="Pfam" id="PF09864"/>
    </source>
</evidence>
<reference evidence="6 7" key="1">
    <citation type="journal article" date="2016" name="Nat. Commun.">
        <title>Thousands of microbial genomes shed light on interconnected biogeochemical processes in an aquifer system.</title>
        <authorList>
            <person name="Anantharaman K."/>
            <person name="Brown C.T."/>
            <person name="Hug L.A."/>
            <person name="Sharon I."/>
            <person name="Castelle C.J."/>
            <person name="Probst A.J."/>
            <person name="Thomas B.C."/>
            <person name="Singh A."/>
            <person name="Wilkins M.J."/>
            <person name="Karaoz U."/>
            <person name="Brodie E.L."/>
            <person name="Williams K.H."/>
            <person name="Hubbard S.S."/>
            <person name="Banfield J.F."/>
        </authorList>
    </citation>
    <scope>NUCLEOTIDE SEQUENCE [LARGE SCALE GENOMIC DNA]</scope>
</reference>
<dbReference type="STRING" id="1802301.A2664_02275"/>
<evidence type="ECO:0000313" key="7">
    <source>
        <dbReference type="Proteomes" id="UP000178873"/>
    </source>
</evidence>
<keyword evidence="4" id="KW-0449">Lipoprotein</keyword>
<organism evidence="6 7">
    <name type="scientific">Candidatus Taylorbacteria bacterium RIFCSPHIGHO2_01_FULL_46_22b</name>
    <dbReference type="NCBI Taxonomy" id="1802301"/>
    <lineage>
        <taxon>Bacteria</taxon>
        <taxon>Candidatus Tayloriibacteriota</taxon>
    </lineage>
</organism>
<gene>
    <name evidence="6" type="ORF">A2664_02275</name>
</gene>
<dbReference type="InterPro" id="IPR018660">
    <property type="entry name" value="MliC"/>
</dbReference>
<proteinExistence type="predicted"/>
<dbReference type="SUPFAM" id="SSF141488">
    <property type="entry name" value="YdhA-like"/>
    <property type="match status" value="1"/>
</dbReference>
<name>A0A1G2M2Y5_9BACT</name>
<evidence type="ECO:0000256" key="3">
    <source>
        <dbReference type="ARBA" id="ARBA00023139"/>
    </source>
</evidence>
<keyword evidence="2" id="KW-0472">Membrane</keyword>
<evidence type="ECO:0000256" key="4">
    <source>
        <dbReference type="ARBA" id="ARBA00023288"/>
    </source>
</evidence>
<feature type="domain" description="C-type lysozyme inhibitor" evidence="5">
    <location>
        <begin position="40"/>
        <end position="106"/>
    </location>
</feature>
<evidence type="ECO:0000313" key="6">
    <source>
        <dbReference type="EMBL" id="OHA18266.1"/>
    </source>
</evidence>
<keyword evidence="1" id="KW-0732">Signal</keyword>
<dbReference type="AlphaFoldDB" id="A0A1G2M2Y5"/>